<dbReference type="Pfam" id="PF09990">
    <property type="entry name" value="DUF2231"/>
    <property type="match status" value="1"/>
</dbReference>
<evidence type="ECO:0000313" key="4">
    <source>
        <dbReference type="Proteomes" id="UP000240739"/>
    </source>
</evidence>
<dbReference type="OrthoDB" id="4864772at2"/>
<comment type="caution">
    <text evidence="3">The sequence shown here is derived from an EMBL/GenBank/DDBJ whole genome shotgun (WGS) entry which is preliminary data.</text>
</comment>
<keyword evidence="1" id="KW-1133">Transmembrane helix</keyword>
<feature type="transmembrane region" description="Helical" evidence="1">
    <location>
        <begin position="14"/>
        <end position="35"/>
    </location>
</feature>
<evidence type="ECO:0000256" key="1">
    <source>
        <dbReference type="SAM" id="Phobius"/>
    </source>
</evidence>
<gene>
    <name evidence="3" type="ORF">C7Y72_06105</name>
</gene>
<feature type="domain" description="DUF2231" evidence="2">
    <location>
        <begin position="8"/>
        <end position="150"/>
    </location>
</feature>
<feature type="transmembrane region" description="Helical" evidence="1">
    <location>
        <begin position="88"/>
        <end position="106"/>
    </location>
</feature>
<feature type="transmembrane region" description="Helical" evidence="1">
    <location>
        <begin position="47"/>
        <end position="65"/>
    </location>
</feature>
<evidence type="ECO:0000313" key="3">
    <source>
        <dbReference type="EMBL" id="PTL59254.1"/>
    </source>
</evidence>
<dbReference type="AlphaFoldDB" id="A0A2T4UJ36"/>
<dbReference type="InterPro" id="IPR019251">
    <property type="entry name" value="DUF2231_TM"/>
</dbReference>
<evidence type="ECO:0000259" key="2">
    <source>
        <dbReference type="Pfam" id="PF09990"/>
    </source>
</evidence>
<sequence length="166" mass="17470">MEIDKLFGLPAHPLLVHAPLVFTPVLLLCVVLLVLKPGLRERWGLPLVGFAIVLAGLCILAAGSGEKLERRVVETALVEEHTELGEQLRNIAIALAALTAAWIGALRYGAGRAWLQRLATPLAALVLLGAVTATVWDVRTGHAGAKAVWKEVGDQPAPVGGEGDGD</sequence>
<dbReference type="EMBL" id="PYYB01000001">
    <property type="protein sequence ID" value="PTL59254.1"/>
    <property type="molecule type" value="Genomic_DNA"/>
</dbReference>
<accession>A0A2T4UJ36</accession>
<keyword evidence="4" id="KW-1185">Reference proteome</keyword>
<feature type="transmembrane region" description="Helical" evidence="1">
    <location>
        <begin position="118"/>
        <end position="136"/>
    </location>
</feature>
<reference evidence="3 4" key="1">
    <citation type="submission" date="2018-03" db="EMBL/GenBank/DDBJ databases">
        <title>Aquarubrobacter algicola gen. nov., sp. nov., a novel actinobacterium isolated from shallow eutrophic lake during the end of cyanobacterial harmful algal blooms.</title>
        <authorList>
            <person name="Chun S.J."/>
        </authorList>
    </citation>
    <scope>NUCLEOTIDE SEQUENCE [LARGE SCALE GENOMIC DNA]</scope>
    <source>
        <strain evidence="3 4">Seoho-28</strain>
    </source>
</reference>
<keyword evidence="1" id="KW-0812">Transmembrane</keyword>
<protein>
    <recommendedName>
        <fullName evidence="2">DUF2231 domain-containing protein</fullName>
    </recommendedName>
</protein>
<dbReference type="RefSeq" id="WP_107567709.1">
    <property type="nucleotide sequence ID" value="NZ_PYYB01000001.1"/>
</dbReference>
<keyword evidence="1" id="KW-0472">Membrane</keyword>
<organism evidence="3 4">
    <name type="scientific">Paraconexibacter algicola</name>
    <dbReference type="NCBI Taxonomy" id="2133960"/>
    <lineage>
        <taxon>Bacteria</taxon>
        <taxon>Bacillati</taxon>
        <taxon>Actinomycetota</taxon>
        <taxon>Thermoleophilia</taxon>
        <taxon>Solirubrobacterales</taxon>
        <taxon>Paraconexibacteraceae</taxon>
        <taxon>Paraconexibacter</taxon>
    </lineage>
</organism>
<name>A0A2T4UJ36_9ACTN</name>
<proteinExistence type="predicted"/>
<dbReference type="Proteomes" id="UP000240739">
    <property type="component" value="Unassembled WGS sequence"/>
</dbReference>